<reference evidence="6" key="2">
    <citation type="submission" date="2020-11" db="EMBL/GenBank/DDBJ databases">
        <authorList>
            <person name="McCartney M.A."/>
            <person name="Auch B."/>
            <person name="Kono T."/>
            <person name="Mallez S."/>
            <person name="Becker A."/>
            <person name="Gohl D.M."/>
            <person name="Silverstein K.A.T."/>
            <person name="Koren S."/>
            <person name="Bechman K.B."/>
            <person name="Herman A."/>
            <person name="Abrahante J.E."/>
            <person name="Garbe J."/>
        </authorList>
    </citation>
    <scope>NUCLEOTIDE SEQUENCE</scope>
    <source>
        <strain evidence="6">Duluth1</strain>
        <tissue evidence="6">Whole animal</tissue>
    </source>
</reference>
<keyword evidence="7" id="KW-1185">Reference proteome</keyword>
<dbReference type="EMBL" id="JAIWYP010000013">
    <property type="protein sequence ID" value="KAH3717765.1"/>
    <property type="molecule type" value="Genomic_DNA"/>
</dbReference>
<dbReference type="InterPro" id="IPR028082">
    <property type="entry name" value="Peripla_BP_I"/>
</dbReference>
<reference evidence="6" key="1">
    <citation type="journal article" date="2019" name="bioRxiv">
        <title>The Genome of the Zebra Mussel, Dreissena polymorpha: A Resource for Invasive Species Research.</title>
        <authorList>
            <person name="McCartney M.A."/>
            <person name="Auch B."/>
            <person name="Kono T."/>
            <person name="Mallez S."/>
            <person name="Zhang Y."/>
            <person name="Obille A."/>
            <person name="Becker A."/>
            <person name="Abrahante J.E."/>
            <person name="Garbe J."/>
            <person name="Badalamenti J.P."/>
            <person name="Herman A."/>
            <person name="Mangelson H."/>
            <person name="Liachko I."/>
            <person name="Sullivan S."/>
            <person name="Sone E.D."/>
            <person name="Koren S."/>
            <person name="Silverstein K.A.T."/>
            <person name="Beckman K.B."/>
            <person name="Gohl D.M."/>
        </authorList>
    </citation>
    <scope>NUCLEOTIDE SEQUENCE</scope>
    <source>
        <strain evidence="6">Duluth1</strain>
        <tissue evidence="6">Whole animal</tissue>
    </source>
</reference>
<dbReference type="AlphaFoldDB" id="A0A9D4C648"/>
<dbReference type="SUPFAM" id="SSF53822">
    <property type="entry name" value="Periplasmic binding protein-like I"/>
    <property type="match status" value="1"/>
</dbReference>
<feature type="domain" description="Receptor ligand binding region" evidence="5">
    <location>
        <begin position="4"/>
        <end position="79"/>
    </location>
</feature>
<evidence type="ECO:0000256" key="2">
    <source>
        <dbReference type="ARBA" id="ARBA00022692"/>
    </source>
</evidence>
<evidence type="ECO:0000259" key="5">
    <source>
        <dbReference type="Pfam" id="PF01094"/>
    </source>
</evidence>
<proteinExistence type="predicted"/>
<gene>
    <name evidence="6" type="ORF">DPMN_060561</name>
</gene>
<keyword evidence="4" id="KW-0472">Membrane</keyword>
<keyword evidence="2" id="KW-0812">Transmembrane</keyword>
<comment type="subcellular location">
    <subcellularLocation>
        <location evidence="1">Membrane</location>
    </subcellularLocation>
</comment>
<dbReference type="Gene3D" id="3.40.50.2300">
    <property type="match status" value="1"/>
</dbReference>
<dbReference type="Pfam" id="PF01094">
    <property type="entry name" value="ANF_receptor"/>
    <property type="match status" value="1"/>
</dbReference>
<sequence>MADGVFLFFGVKDTKSLDIVQSFTRTFHMPYLSPSTSVWTEKSAAGFEVHMKPDYTFAIIDMILYFGWTKIHYVYDSDEGN</sequence>
<keyword evidence="3" id="KW-1133">Transmembrane helix</keyword>
<protein>
    <recommendedName>
        <fullName evidence="5">Receptor ligand binding region domain-containing protein</fullName>
    </recommendedName>
</protein>
<accession>A0A9D4C648</accession>
<dbReference type="Proteomes" id="UP000828390">
    <property type="component" value="Unassembled WGS sequence"/>
</dbReference>
<evidence type="ECO:0000313" key="6">
    <source>
        <dbReference type="EMBL" id="KAH3717765.1"/>
    </source>
</evidence>
<dbReference type="GO" id="GO:0016020">
    <property type="term" value="C:membrane"/>
    <property type="evidence" value="ECO:0007669"/>
    <property type="project" value="UniProtKB-SubCell"/>
</dbReference>
<comment type="caution">
    <text evidence="6">The sequence shown here is derived from an EMBL/GenBank/DDBJ whole genome shotgun (WGS) entry which is preliminary data.</text>
</comment>
<name>A0A9D4C648_DREPO</name>
<evidence type="ECO:0000256" key="1">
    <source>
        <dbReference type="ARBA" id="ARBA00004370"/>
    </source>
</evidence>
<evidence type="ECO:0000313" key="7">
    <source>
        <dbReference type="Proteomes" id="UP000828390"/>
    </source>
</evidence>
<dbReference type="InterPro" id="IPR001828">
    <property type="entry name" value="ANF_lig-bd_rcpt"/>
</dbReference>
<organism evidence="6 7">
    <name type="scientific">Dreissena polymorpha</name>
    <name type="common">Zebra mussel</name>
    <name type="synonym">Mytilus polymorpha</name>
    <dbReference type="NCBI Taxonomy" id="45954"/>
    <lineage>
        <taxon>Eukaryota</taxon>
        <taxon>Metazoa</taxon>
        <taxon>Spiralia</taxon>
        <taxon>Lophotrochozoa</taxon>
        <taxon>Mollusca</taxon>
        <taxon>Bivalvia</taxon>
        <taxon>Autobranchia</taxon>
        <taxon>Heteroconchia</taxon>
        <taxon>Euheterodonta</taxon>
        <taxon>Imparidentia</taxon>
        <taxon>Neoheterodontei</taxon>
        <taxon>Myida</taxon>
        <taxon>Dreissenoidea</taxon>
        <taxon>Dreissenidae</taxon>
        <taxon>Dreissena</taxon>
    </lineage>
</organism>
<evidence type="ECO:0000256" key="4">
    <source>
        <dbReference type="ARBA" id="ARBA00023136"/>
    </source>
</evidence>
<evidence type="ECO:0000256" key="3">
    <source>
        <dbReference type="ARBA" id="ARBA00022989"/>
    </source>
</evidence>